<dbReference type="RefSeq" id="WP_252854300.1">
    <property type="nucleotide sequence ID" value="NZ_JAMXLR010000072.1"/>
</dbReference>
<keyword evidence="1" id="KW-0732">Signal</keyword>
<feature type="chain" id="PRO_5040766396" evidence="1">
    <location>
        <begin position="26"/>
        <end position="499"/>
    </location>
</feature>
<dbReference type="EMBL" id="JAMXLR010000072">
    <property type="protein sequence ID" value="MCO6046185.1"/>
    <property type="molecule type" value="Genomic_DNA"/>
</dbReference>
<sequence>MIRTQRLLAVSSFISAVLFSGNLFGQTLVDTVFTTGFDGWTDTFSGSPVAGGQPNWGVLLTGPKTLSESSDGRAADGSTSEGLGDGMFTPYVLVNTADETPATYNLSARMGTYDDDGFGLVFGYQDLDNYFRVGWRLQSSGSLGFEEGVAVQKIVDGVITQLGTGPSLFPSGDGSLSDVDVDVDGANWTISVDGNEVLSGSDADLQPGSYGVQSWAQREGGPGDRYYGTAVESIAVSSSVLNKTTTFADAIPVNWRPLMMTNAEGNQGTGVDDFGNFRQDFRDGTIRDDTNGYEWATPTAPNVDFIGPGVVLDEPGSDDLTNYEMNVRMESGDNDGIGLLLRATGEESFYRINFAAEPMDSEGERAPQGMSIQKFDNGIWSELYRDDQDDPSFVYSHEVPFDVRVAATGNSIKVWVVDDPDGAATTINYPAVIDSSDPLLSGSVGFTNWGNGTIDNGVVYSAYGGGGTSFLVAVPEPGTVILLSLAGGLLLAGRRYSNT</sequence>
<dbReference type="InterPro" id="IPR013424">
    <property type="entry name" value="Ice-binding_C"/>
</dbReference>
<keyword evidence="3" id="KW-1185">Reference proteome</keyword>
<evidence type="ECO:0000313" key="3">
    <source>
        <dbReference type="Proteomes" id="UP001155241"/>
    </source>
</evidence>
<organism evidence="2 3">
    <name type="scientific">Aeoliella straminimaris</name>
    <dbReference type="NCBI Taxonomy" id="2954799"/>
    <lineage>
        <taxon>Bacteria</taxon>
        <taxon>Pseudomonadati</taxon>
        <taxon>Planctomycetota</taxon>
        <taxon>Planctomycetia</taxon>
        <taxon>Pirellulales</taxon>
        <taxon>Lacipirellulaceae</taxon>
        <taxon>Aeoliella</taxon>
    </lineage>
</organism>
<reference evidence="2" key="1">
    <citation type="submission" date="2022-06" db="EMBL/GenBank/DDBJ databases">
        <title>Aeoliella straminimaris, a novel planctomycete from sediments.</title>
        <authorList>
            <person name="Vitorino I.R."/>
            <person name="Lage O.M."/>
        </authorList>
    </citation>
    <scope>NUCLEOTIDE SEQUENCE</scope>
    <source>
        <strain evidence="2">ICT_H6.2</strain>
    </source>
</reference>
<accession>A0A9X2FC40</accession>
<feature type="signal peptide" evidence="1">
    <location>
        <begin position="1"/>
        <end position="25"/>
    </location>
</feature>
<dbReference type="NCBIfam" id="TIGR02595">
    <property type="entry name" value="PEP_CTERM"/>
    <property type="match status" value="1"/>
</dbReference>
<dbReference type="Gene3D" id="2.60.120.560">
    <property type="entry name" value="Exo-inulinase, domain 1"/>
    <property type="match status" value="2"/>
</dbReference>
<gene>
    <name evidence="2" type="ORF">NG895_19985</name>
</gene>
<proteinExistence type="predicted"/>
<evidence type="ECO:0000313" key="2">
    <source>
        <dbReference type="EMBL" id="MCO6046185.1"/>
    </source>
</evidence>
<comment type="caution">
    <text evidence="2">The sequence shown here is derived from an EMBL/GenBank/DDBJ whole genome shotgun (WGS) entry which is preliminary data.</text>
</comment>
<dbReference type="Proteomes" id="UP001155241">
    <property type="component" value="Unassembled WGS sequence"/>
</dbReference>
<name>A0A9X2FC40_9BACT</name>
<evidence type="ECO:0000256" key="1">
    <source>
        <dbReference type="SAM" id="SignalP"/>
    </source>
</evidence>
<protein>
    <submittedName>
        <fullName evidence="2">PEP-CTERM sorting domain-containing protein</fullName>
    </submittedName>
</protein>
<dbReference type="AlphaFoldDB" id="A0A9X2FC40"/>